<name>A0ABW1JDJ9_9ACTN</name>
<dbReference type="InterPro" id="IPR013216">
    <property type="entry name" value="Methyltransf_11"/>
</dbReference>
<evidence type="ECO:0000256" key="1">
    <source>
        <dbReference type="ARBA" id="ARBA00008361"/>
    </source>
</evidence>
<comment type="caution">
    <text evidence="5">The sequence shown here is derived from an EMBL/GenBank/DDBJ whole genome shotgun (WGS) entry which is preliminary data.</text>
</comment>
<comment type="similarity">
    <text evidence="1">Belongs to the methyltransferase superfamily.</text>
</comment>
<dbReference type="PANTHER" id="PTHR44942">
    <property type="entry name" value="METHYLTRANSF_11 DOMAIN-CONTAINING PROTEIN"/>
    <property type="match status" value="1"/>
</dbReference>
<evidence type="ECO:0000259" key="4">
    <source>
        <dbReference type="Pfam" id="PF08241"/>
    </source>
</evidence>
<gene>
    <name evidence="5" type="ORF">ACFQDO_09660</name>
</gene>
<organism evidence="5 6">
    <name type="scientific">Angustibacter luteus</name>
    <dbReference type="NCBI Taxonomy" id="658456"/>
    <lineage>
        <taxon>Bacteria</taxon>
        <taxon>Bacillati</taxon>
        <taxon>Actinomycetota</taxon>
        <taxon>Actinomycetes</taxon>
        <taxon>Kineosporiales</taxon>
        <taxon>Kineosporiaceae</taxon>
    </lineage>
</organism>
<evidence type="ECO:0000256" key="3">
    <source>
        <dbReference type="ARBA" id="ARBA00022679"/>
    </source>
</evidence>
<feature type="domain" description="Methyltransferase type 11" evidence="4">
    <location>
        <begin position="49"/>
        <end position="136"/>
    </location>
</feature>
<dbReference type="GO" id="GO:0032259">
    <property type="term" value="P:methylation"/>
    <property type="evidence" value="ECO:0007669"/>
    <property type="project" value="UniProtKB-KW"/>
</dbReference>
<dbReference type="Gene3D" id="3.40.50.150">
    <property type="entry name" value="Vaccinia Virus protein VP39"/>
    <property type="match status" value="1"/>
</dbReference>
<dbReference type="CDD" id="cd02440">
    <property type="entry name" value="AdoMet_MTases"/>
    <property type="match status" value="1"/>
</dbReference>
<dbReference type="InterPro" id="IPR029063">
    <property type="entry name" value="SAM-dependent_MTases_sf"/>
</dbReference>
<proteinExistence type="inferred from homology"/>
<sequence length="245" mass="26442">MAARPSFDDRKLSFGAAAQDYARFRPGFPAEAVRWVFDGATHPVVDVADVGAGTGALTRALVTLAEHVTAFEPDAGMLTELERALPQVPRQLATAESLPLADASVDAVTVGQAWHWFDKPAAAAEFTRVLRPGGVIGLLWNFRDVRVPWVAALNELIGRDDRADPLEEVASVLPAVEGARFEHSVPQTPDEVVGLISTISFVRLRPDAADVYAAVRDLLATDPDTAGRDVVDVPYVTTTYRITRS</sequence>
<dbReference type="Proteomes" id="UP001596189">
    <property type="component" value="Unassembled WGS sequence"/>
</dbReference>
<dbReference type="RefSeq" id="WP_345716194.1">
    <property type="nucleotide sequence ID" value="NZ_BAABFP010000004.1"/>
</dbReference>
<dbReference type="EMBL" id="JBHSRD010000003">
    <property type="protein sequence ID" value="MFC6007394.1"/>
    <property type="molecule type" value="Genomic_DNA"/>
</dbReference>
<keyword evidence="3 5" id="KW-0808">Transferase</keyword>
<protein>
    <submittedName>
        <fullName evidence="5">Class I SAM-dependent methyltransferase</fullName>
        <ecNumber evidence="5">2.1.1.-</ecNumber>
    </submittedName>
</protein>
<reference evidence="6" key="1">
    <citation type="journal article" date="2019" name="Int. J. Syst. Evol. Microbiol.">
        <title>The Global Catalogue of Microorganisms (GCM) 10K type strain sequencing project: providing services to taxonomists for standard genome sequencing and annotation.</title>
        <authorList>
            <consortium name="The Broad Institute Genomics Platform"/>
            <consortium name="The Broad Institute Genome Sequencing Center for Infectious Disease"/>
            <person name="Wu L."/>
            <person name="Ma J."/>
        </authorList>
    </citation>
    <scope>NUCLEOTIDE SEQUENCE [LARGE SCALE GENOMIC DNA]</scope>
    <source>
        <strain evidence="6">KACC 14249</strain>
    </source>
</reference>
<keyword evidence="2 5" id="KW-0489">Methyltransferase</keyword>
<dbReference type="GO" id="GO:0008168">
    <property type="term" value="F:methyltransferase activity"/>
    <property type="evidence" value="ECO:0007669"/>
    <property type="project" value="UniProtKB-KW"/>
</dbReference>
<evidence type="ECO:0000313" key="6">
    <source>
        <dbReference type="Proteomes" id="UP001596189"/>
    </source>
</evidence>
<dbReference type="EC" id="2.1.1.-" evidence="5"/>
<evidence type="ECO:0000256" key="2">
    <source>
        <dbReference type="ARBA" id="ARBA00022603"/>
    </source>
</evidence>
<dbReference type="SUPFAM" id="SSF53335">
    <property type="entry name" value="S-adenosyl-L-methionine-dependent methyltransferases"/>
    <property type="match status" value="1"/>
</dbReference>
<dbReference type="Pfam" id="PF08241">
    <property type="entry name" value="Methyltransf_11"/>
    <property type="match status" value="1"/>
</dbReference>
<keyword evidence="6" id="KW-1185">Reference proteome</keyword>
<accession>A0ABW1JDJ9</accession>
<evidence type="ECO:0000313" key="5">
    <source>
        <dbReference type="EMBL" id="MFC6007394.1"/>
    </source>
</evidence>
<dbReference type="PANTHER" id="PTHR44942:SF4">
    <property type="entry name" value="METHYLTRANSFERASE TYPE 11 DOMAIN-CONTAINING PROTEIN"/>
    <property type="match status" value="1"/>
</dbReference>
<dbReference type="InterPro" id="IPR051052">
    <property type="entry name" value="Diverse_substrate_MTase"/>
</dbReference>